<reference evidence="2 3" key="1">
    <citation type="submission" date="2015-09" db="EMBL/GenBank/DDBJ databases">
        <authorList>
            <consortium name="Pathogen Informatics"/>
        </authorList>
    </citation>
    <scope>NUCLEOTIDE SEQUENCE [LARGE SCALE GENOMIC DNA]</scope>
    <source>
        <strain evidence="2 3">2789STDY5834856</strain>
    </source>
</reference>
<keyword evidence="1" id="KW-0812">Transmembrane</keyword>
<evidence type="ECO:0000313" key="2">
    <source>
        <dbReference type="EMBL" id="CUO95184.1"/>
    </source>
</evidence>
<evidence type="ECO:0000256" key="1">
    <source>
        <dbReference type="SAM" id="Phobius"/>
    </source>
</evidence>
<feature type="transmembrane region" description="Helical" evidence="1">
    <location>
        <begin position="130"/>
        <end position="152"/>
    </location>
</feature>
<dbReference type="RefSeq" id="WP_055267349.1">
    <property type="nucleotide sequence ID" value="NZ_CABIXQ010000020.1"/>
</dbReference>
<feature type="transmembrane region" description="Helical" evidence="1">
    <location>
        <begin position="103"/>
        <end position="124"/>
    </location>
</feature>
<organism evidence="2 3">
    <name type="scientific">Clostridium disporicum</name>
    <dbReference type="NCBI Taxonomy" id="84024"/>
    <lineage>
        <taxon>Bacteria</taxon>
        <taxon>Bacillati</taxon>
        <taxon>Bacillota</taxon>
        <taxon>Clostridia</taxon>
        <taxon>Eubacteriales</taxon>
        <taxon>Clostridiaceae</taxon>
        <taxon>Clostridium</taxon>
    </lineage>
</organism>
<name>A0A174J633_9CLOT</name>
<dbReference type="AlphaFoldDB" id="A0A174J633"/>
<keyword evidence="1" id="KW-0472">Membrane</keyword>
<dbReference type="InterPro" id="IPR009825">
    <property type="entry name" value="ECF_substrate-spec-like"/>
</dbReference>
<dbReference type="Proteomes" id="UP000095594">
    <property type="component" value="Unassembled WGS sequence"/>
</dbReference>
<dbReference type="EMBL" id="CYZX01000020">
    <property type="protein sequence ID" value="CUO95184.1"/>
    <property type="molecule type" value="Genomic_DNA"/>
</dbReference>
<sequence length="168" mass="18048">MNNRVKKMVLAGLLVALAIIIPVQFGFLKIVLGPFSATLCSHVPMFLSMLISPVVAIVVGIGSGLGFFITGLPPYIAARALMHAPVGFIGAKIVQKEKNFKKAMVITAPLHGILEALIVIPFGFNLYEMLVVVALGTIIHHAMDASISFVLCKAMAKARRKDLYSAFN</sequence>
<proteinExistence type="predicted"/>
<feature type="transmembrane region" description="Helical" evidence="1">
    <location>
        <begin position="50"/>
        <end position="72"/>
    </location>
</feature>
<protein>
    <submittedName>
        <fullName evidence="2">Substrate-specific component NiaX of predicted niacin ECF transporter</fullName>
    </submittedName>
</protein>
<evidence type="ECO:0000313" key="3">
    <source>
        <dbReference type="Proteomes" id="UP000095594"/>
    </source>
</evidence>
<dbReference type="GO" id="GO:0016020">
    <property type="term" value="C:membrane"/>
    <property type="evidence" value="ECO:0007669"/>
    <property type="project" value="InterPro"/>
</dbReference>
<dbReference type="Pfam" id="PF07155">
    <property type="entry name" value="ECF-ribofla_trS"/>
    <property type="match status" value="1"/>
</dbReference>
<dbReference type="OrthoDB" id="1631895at2"/>
<gene>
    <name evidence="2" type="primary">niaX</name>
    <name evidence="2" type="ORF">ERS852471_02680</name>
</gene>
<dbReference type="Gene3D" id="1.10.1760.20">
    <property type="match status" value="1"/>
</dbReference>
<accession>A0A174J633</accession>
<keyword evidence="1" id="KW-1133">Transmembrane helix</keyword>